<dbReference type="PANTHER" id="PTHR36932:SF1">
    <property type="entry name" value="CAPSULAR POLYSACCHARIDE BIOSYNTHESIS PROTEIN"/>
    <property type="match status" value="1"/>
</dbReference>
<comment type="caution">
    <text evidence="1">The sequence shown here is derived from an EMBL/GenBank/DDBJ whole genome shotgun (WGS) entry which is preliminary data.</text>
</comment>
<organism evidence="1 2">
    <name type="scientific">Flagellimonas hadalis</name>
    <dbReference type="NCBI Taxonomy" id="2597517"/>
    <lineage>
        <taxon>Bacteria</taxon>
        <taxon>Pseudomonadati</taxon>
        <taxon>Bacteroidota</taxon>
        <taxon>Flavobacteriia</taxon>
        <taxon>Flavobacteriales</taxon>
        <taxon>Flavobacteriaceae</taxon>
        <taxon>Flagellimonas</taxon>
    </lineage>
</organism>
<dbReference type="SUPFAM" id="SSF56801">
    <property type="entry name" value="Acetyl-CoA synthetase-like"/>
    <property type="match status" value="1"/>
</dbReference>
<dbReference type="OrthoDB" id="580775at2"/>
<sequence>MKQILNTYKNSPVIIQNLLISAYGLYWKRRRLGGEFKGHVSEFKKREKYTQEQWREYQTKELRKLLIHAFDTVPFYNKHYSEHGFGHKDFEKFEIEDLKKLPFLEKDELRKYGTTTLLSTKRKKGAFLSSSGSTGTPIKAFFTKEAQQIWSAAYEARVRNWAGVDYKMRRGMIGGRRILPEANAKPPYFRKNYAEKQVYFSAYHLSPETASNYLKGIKDNQLDYMVGYAMSNYLLAEFIEKKGLQAPKLKAVLTSSEKLTQEMRSTMERVYNCKVYDAYSGVESCGLISENSHGELLFSPDTGIMEVVDDEGKDVAHGEAGEVISTGLLNFDQPLIRYRIGDRVKLSKNQETASGLHMPKIDEIEGRTEDVVTAKDGRKMVRFHGLFVDIPNLVVAQLVQNTMEDYTINIVVENGFSKQEEEEMKKRLRSQVGEVSVQFNQLMEIPRNKNGKFRAVISKVP</sequence>
<gene>
    <name evidence="1" type="ORF">FOT42_009495</name>
</gene>
<keyword evidence="1" id="KW-0436">Ligase</keyword>
<dbReference type="RefSeq" id="WP_151890332.1">
    <property type="nucleotide sequence ID" value="NZ_VNIK02000005.1"/>
</dbReference>
<protein>
    <submittedName>
        <fullName evidence="1">Phenylacetate--CoA ligase family protein</fullName>
    </submittedName>
</protein>
<dbReference type="InterPro" id="IPR042099">
    <property type="entry name" value="ANL_N_sf"/>
</dbReference>
<dbReference type="InterPro" id="IPR053158">
    <property type="entry name" value="CapK_Type1_Caps_Biosynth"/>
</dbReference>
<keyword evidence="2" id="KW-1185">Reference proteome</keyword>
<dbReference type="Proteomes" id="UP000319204">
    <property type="component" value="Unassembled WGS sequence"/>
</dbReference>
<evidence type="ECO:0000313" key="1">
    <source>
        <dbReference type="EMBL" id="KAB5488837.1"/>
    </source>
</evidence>
<dbReference type="EMBL" id="VNIK02000005">
    <property type="protein sequence ID" value="KAB5488837.1"/>
    <property type="molecule type" value="Genomic_DNA"/>
</dbReference>
<dbReference type="Gene3D" id="3.40.50.12780">
    <property type="entry name" value="N-terminal domain of ligase-like"/>
    <property type="match status" value="1"/>
</dbReference>
<dbReference type="GO" id="GO:0016874">
    <property type="term" value="F:ligase activity"/>
    <property type="evidence" value="ECO:0007669"/>
    <property type="project" value="UniProtKB-KW"/>
</dbReference>
<reference evidence="1" key="1">
    <citation type="submission" date="2019-10" db="EMBL/GenBank/DDBJ databases">
        <title>Muricauda hadale sp. nov., a piezophilic bacterium isolated from hadopelagic water of the Mariana Trench.</title>
        <authorList>
            <person name="Wei Y."/>
        </authorList>
    </citation>
    <scope>NUCLEOTIDE SEQUENCE [LARGE SCALE GENOMIC DNA]</scope>
    <source>
        <strain evidence="1">MT-229</strain>
    </source>
</reference>
<dbReference type="AlphaFoldDB" id="A0A5N5IUT2"/>
<dbReference type="PANTHER" id="PTHR36932">
    <property type="entry name" value="CAPSULAR POLYSACCHARIDE BIOSYNTHESIS PROTEIN"/>
    <property type="match status" value="1"/>
</dbReference>
<evidence type="ECO:0000313" key="2">
    <source>
        <dbReference type="Proteomes" id="UP000319204"/>
    </source>
</evidence>
<accession>A0A5N5IUT2</accession>
<proteinExistence type="predicted"/>
<name>A0A5N5IUT2_9FLAO</name>